<dbReference type="InterPro" id="IPR036047">
    <property type="entry name" value="F-box-like_dom_sf"/>
</dbReference>
<dbReference type="SUPFAM" id="SSF81383">
    <property type="entry name" value="F-box domain"/>
    <property type="match status" value="1"/>
</dbReference>
<evidence type="ECO:0000313" key="3">
    <source>
        <dbReference type="Proteomes" id="UP000816034"/>
    </source>
</evidence>
<name>A0AA88KI83_NAELO</name>
<dbReference type="InterPro" id="IPR001810">
    <property type="entry name" value="F-box_dom"/>
</dbReference>
<sequence>MIESNLSKFFLSTAPEEMLCEIITFLPFRELIHMFMLSKKYCQLFMNSELLFHKLCIVFCKQYEVPLDDIDDQRKKVLNLMTDTTDRNHSTSSSSSIDSDHYSPRIYFQVLQRLIRAHGYRWDTEFPYYQQSDYSKIYKCDETTLSVLEQPLHGDFITIKARKLLMPGHFYTWQYKLEKYLPDETSNSFKVMVGVESLYFFPFGSQHSGDVIGWQASSKGCALITGPKQIVRSACAAFTHTHQQNLVNLSQNFQQGDSIIVEFDFRVPSEMKDEHAEEQRLYERYQYSQQQARQLGKIRFSLLWKSTQREEKNLIHLTPWLDYGDPRFAPYVPACSVNDYQSISIGPNYQFYNSKQLLHDLE</sequence>
<accession>A0AA88KI83</accession>
<feature type="domain" description="F-box" evidence="1">
    <location>
        <begin position="8"/>
        <end position="55"/>
    </location>
</feature>
<protein>
    <recommendedName>
        <fullName evidence="1">F-box domain-containing protein</fullName>
    </recommendedName>
</protein>
<gene>
    <name evidence="2" type="ORF">C9374_008252</name>
</gene>
<evidence type="ECO:0000313" key="2">
    <source>
        <dbReference type="EMBL" id="KAG2378613.1"/>
    </source>
</evidence>
<dbReference type="GeneID" id="68100706"/>
<proteinExistence type="predicted"/>
<evidence type="ECO:0000259" key="1">
    <source>
        <dbReference type="PROSITE" id="PS50181"/>
    </source>
</evidence>
<keyword evidence="3" id="KW-1185">Reference proteome</keyword>
<organism evidence="2 3">
    <name type="scientific">Naegleria lovaniensis</name>
    <name type="common">Amoeba</name>
    <dbReference type="NCBI Taxonomy" id="51637"/>
    <lineage>
        <taxon>Eukaryota</taxon>
        <taxon>Discoba</taxon>
        <taxon>Heterolobosea</taxon>
        <taxon>Tetramitia</taxon>
        <taxon>Eutetramitia</taxon>
        <taxon>Vahlkampfiidae</taxon>
        <taxon>Naegleria</taxon>
    </lineage>
</organism>
<dbReference type="RefSeq" id="XP_044545875.1">
    <property type="nucleotide sequence ID" value="XM_044698308.1"/>
</dbReference>
<reference evidence="2 3" key="1">
    <citation type="journal article" date="2018" name="BMC Genomics">
        <title>The genome of Naegleria lovaniensis, the basis for a comparative approach to unravel pathogenicity factors of the human pathogenic amoeba N. fowleri.</title>
        <authorList>
            <person name="Liechti N."/>
            <person name="Schurch N."/>
            <person name="Bruggmann R."/>
            <person name="Wittwer M."/>
        </authorList>
    </citation>
    <scope>NUCLEOTIDE SEQUENCE [LARGE SCALE GENOMIC DNA]</scope>
    <source>
        <strain evidence="2 3">ATCC 30569</strain>
    </source>
</reference>
<dbReference type="AlphaFoldDB" id="A0AA88KI83"/>
<comment type="caution">
    <text evidence="2">The sequence shown here is derived from an EMBL/GenBank/DDBJ whole genome shotgun (WGS) entry which is preliminary data.</text>
</comment>
<dbReference type="PROSITE" id="PS50181">
    <property type="entry name" value="FBOX"/>
    <property type="match status" value="1"/>
</dbReference>
<dbReference type="Proteomes" id="UP000816034">
    <property type="component" value="Unassembled WGS sequence"/>
</dbReference>
<dbReference type="EMBL" id="PYSW02000032">
    <property type="protein sequence ID" value="KAG2378613.1"/>
    <property type="molecule type" value="Genomic_DNA"/>
</dbReference>